<dbReference type="InterPro" id="IPR007387">
    <property type="entry name" value="TRAP_DctQ"/>
</dbReference>
<name>A0A1H4R4F9_9BRAD</name>
<keyword evidence="7 9" id="KW-0472">Membrane</keyword>
<dbReference type="InterPro" id="IPR055348">
    <property type="entry name" value="DctQ"/>
</dbReference>
<feature type="transmembrane region" description="Helical" evidence="9">
    <location>
        <begin position="131"/>
        <end position="149"/>
    </location>
</feature>
<evidence type="ECO:0000256" key="3">
    <source>
        <dbReference type="ARBA" id="ARBA00022475"/>
    </source>
</evidence>
<evidence type="ECO:0000256" key="6">
    <source>
        <dbReference type="ARBA" id="ARBA00022989"/>
    </source>
</evidence>
<dbReference type="OrthoDB" id="4964541at2"/>
<keyword evidence="2 9" id="KW-0813">Transport</keyword>
<comment type="subunit">
    <text evidence="9">The complex comprises the extracytoplasmic solute receptor protein and the two transmembrane proteins.</text>
</comment>
<dbReference type="RefSeq" id="WP_074816390.1">
    <property type="nucleotide sequence ID" value="NZ_FNTI01000001.1"/>
</dbReference>
<evidence type="ECO:0000256" key="2">
    <source>
        <dbReference type="ARBA" id="ARBA00022448"/>
    </source>
</evidence>
<evidence type="ECO:0000259" key="10">
    <source>
        <dbReference type="Pfam" id="PF04290"/>
    </source>
</evidence>
<evidence type="ECO:0000313" key="12">
    <source>
        <dbReference type="Proteomes" id="UP000183208"/>
    </source>
</evidence>
<keyword evidence="5 9" id="KW-0812">Transmembrane</keyword>
<dbReference type="GO" id="GO:0022857">
    <property type="term" value="F:transmembrane transporter activity"/>
    <property type="evidence" value="ECO:0007669"/>
    <property type="project" value="UniProtKB-UniRule"/>
</dbReference>
<dbReference type="EMBL" id="FNTI01000001">
    <property type="protein sequence ID" value="SEC26581.1"/>
    <property type="molecule type" value="Genomic_DNA"/>
</dbReference>
<evidence type="ECO:0000256" key="8">
    <source>
        <dbReference type="ARBA" id="ARBA00038436"/>
    </source>
</evidence>
<evidence type="ECO:0000256" key="4">
    <source>
        <dbReference type="ARBA" id="ARBA00022519"/>
    </source>
</evidence>
<dbReference type="PANTHER" id="PTHR35011">
    <property type="entry name" value="2,3-DIKETO-L-GULONATE TRAP TRANSPORTER SMALL PERMEASE PROTEIN YIAM"/>
    <property type="match status" value="1"/>
</dbReference>
<evidence type="ECO:0000256" key="7">
    <source>
        <dbReference type="ARBA" id="ARBA00023136"/>
    </source>
</evidence>
<comment type="function">
    <text evidence="9">Part of the tripartite ATP-independent periplasmic (TRAP) transport system.</text>
</comment>
<keyword evidence="3" id="KW-1003">Cell membrane</keyword>
<keyword evidence="4 9" id="KW-0997">Cell inner membrane</keyword>
<reference evidence="11 12" key="1">
    <citation type="submission" date="2016-10" db="EMBL/GenBank/DDBJ databases">
        <authorList>
            <person name="de Groot N.N."/>
        </authorList>
    </citation>
    <scope>NUCLEOTIDE SEQUENCE [LARGE SCALE GENOMIC DNA]</scope>
    <source>
        <strain evidence="11 12">GAS522</strain>
    </source>
</reference>
<evidence type="ECO:0000313" key="11">
    <source>
        <dbReference type="EMBL" id="SEC26581.1"/>
    </source>
</evidence>
<comment type="similarity">
    <text evidence="8 9">Belongs to the TRAP transporter small permease family.</text>
</comment>
<dbReference type="GO" id="GO:0005886">
    <property type="term" value="C:plasma membrane"/>
    <property type="evidence" value="ECO:0007669"/>
    <property type="project" value="UniProtKB-SubCell"/>
</dbReference>
<sequence length="174" mass="19186">MAGSFRRAMDYLYLVCVVIGCTALVLISAIIPWAVFTRYVLNSAASWPEPLAVLLTIVVTFIGAAAGYRLNLHMNVGYFADKLPDPYRKLLELAVQLLMALIAIFMIVWGGRLVEVTWYNTIADFPFLSVGVTYLPIPIGGVCLLLFIIERIFLGVPPDPIAHVSEIAQEIAID</sequence>
<evidence type="ECO:0000256" key="5">
    <source>
        <dbReference type="ARBA" id="ARBA00022692"/>
    </source>
</evidence>
<accession>A0A1H4R4F9</accession>
<feature type="transmembrane region" description="Helical" evidence="9">
    <location>
        <begin position="90"/>
        <end position="111"/>
    </location>
</feature>
<comment type="subcellular location">
    <subcellularLocation>
        <location evidence="1 9">Cell inner membrane</location>
        <topology evidence="1 9">Multi-pass membrane protein</topology>
    </subcellularLocation>
</comment>
<organism evidence="11 12">
    <name type="scientific">Bradyrhizobium lablabi</name>
    <dbReference type="NCBI Taxonomy" id="722472"/>
    <lineage>
        <taxon>Bacteria</taxon>
        <taxon>Pseudomonadati</taxon>
        <taxon>Pseudomonadota</taxon>
        <taxon>Alphaproteobacteria</taxon>
        <taxon>Hyphomicrobiales</taxon>
        <taxon>Nitrobacteraceae</taxon>
        <taxon>Bradyrhizobium</taxon>
    </lineage>
</organism>
<dbReference type="PROSITE" id="PS51257">
    <property type="entry name" value="PROKAR_LIPOPROTEIN"/>
    <property type="match status" value="1"/>
</dbReference>
<feature type="transmembrane region" description="Helical" evidence="9">
    <location>
        <begin position="12"/>
        <end position="31"/>
    </location>
</feature>
<feature type="transmembrane region" description="Helical" evidence="9">
    <location>
        <begin position="51"/>
        <end position="70"/>
    </location>
</feature>
<evidence type="ECO:0000256" key="9">
    <source>
        <dbReference type="RuleBase" id="RU369079"/>
    </source>
</evidence>
<feature type="domain" description="Tripartite ATP-independent periplasmic transporters DctQ component" evidence="10">
    <location>
        <begin position="28"/>
        <end position="154"/>
    </location>
</feature>
<keyword evidence="6 9" id="KW-1133">Transmembrane helix</keyword>
<dbReference type="GO" id="GO:0015740">
    <property type="term" value="P:C4-dicarboxylate transport"/>
    <property type="evidence" value="ECO:0007669"/>
    <property type="project" value="TreeGrafter"/>
</dbReference>
<dbReference type="Proteomes" id="UP000183208">
    <property type="component" value="Unassembled WGS sequence"/>
</dbReference>
<evidence type="ECO:0000256" key="1">
    <source>
        <dbReference type="ARBA" id="ARBA00004429"/>
    </source>
</evidence>
<dbReference type="Pfam" id="PF04290">
    <property type="entry name" value="DctQ"/>
    <property type="match status" value="1"/>
</dbReference>
<dbReference type="AlphaFoldDB" id="A0A1H4R4F9"/>
<proteinExistence type="inferred from homology"/>
<gene>
    <name evidence="11" type="ORF">SAMN05444171_1020</name>
</gene>
<protein>
    <recommendedName>
        <fullName evidence="9">TRAP transporter small permease protein</fullName>
    </recommendedName>
</protein>
<dbReference type="PANTHER" id="PTHR35011:SF11">
    <property type="entry name" value="TRAP TRANSPORTER SMALL PERMEASE PROTEIN"/>
    <property type="match status" value="1"/>
</dbReference>